<dbReference type="PROSITE" id="PS50109">
    <property type="entry name" value="HIS_KIN"/>
    <property type="match status" value="1"/>
</dbReference>
<dbReference type="SMART" id="SM00448">
    <property type="entry name" value="REC"/>
    <property type="match status" value="1"/>
</dbReference>
<evidence type="ECO:0000256" key="13">
    <source>
        <dbReference type="PROSITE-ProRule" id="PRU00169"/>
    </source>
</evidence>
<evidence type="ECO:0000256" key="8">
    <source>
        <dbReference type="ARBA" id="ARBA00022777"/>
    </source>
</evidence>
<dbReference type="SUPFAM" id="SSF52172">
    <property type="entry name" value="CheY-like"/>
    <property type="match status" value="1"/>
</dbReference>
<dbReference type="InterPro" id="IPR003661">
    <property type="entry name" value="HisK_dim/P_dom"/>
</dbReference>
<keyword evidence="6 15" id="KW-0812">Transmembrane</keyword>
<evidence type="ECO:0000256" key="7">
    <source>
        <dbReference type="ARBA" id="ARBA00022741"/>
    </source>
</evidence>
<evidence type="ECO:0000256" key="4">
    <source>
        <dbReference type="ARBA" id="ARBA00022553"/>
    </source>
</evidence>
<dbReference type="PROSITE" id="PS50110">
    <property type="entry name" value="RESPONSE_REGULATORY"/>
    <property type="match status" value="1"/>
</dbReference>
<keyword evidence="9" id="KW-0067">ATP-binding</keyword>
<keyword evidence="12 15" id="KW-0472">Membrane</keyword>
<feature type="modified residue" description="4-aspartylphosphate" evidence="13">
    <location>
        <position position="404"/>
    </location>
</feature>
<dbReference type="Pfam" id="PF00072">
    <property type="entry name" value="Response_reg"/>
    <property type="match status" value="1"/>
</dbReference>
<dbReference type="CDD" id="cd17546">
    <property type="entry name" value="REC_hyHK_CKI1_RcsC-like"/>
    <property type="match status" value="1"/>
</dbReference>
<dbReference type="Gene3D" id="3.40.50.2300">
    <property type="match status" value="1"/>
</dbReference>
<reference evidence="18" key="1">
    <citation type="submission" date="2023-01" db="EMBL/GenBank/DDBJ databases">
        <title>Complete genome sequence of Planctobacterium marinum strain Dej080120_11.</title>
        <authorList>
            <person name="Ueki S."/>
            <person name="Maruyama F."/>
        </authorList>
    </citation>
    <scope>NUCLEOTIDE SEQUENCE</scope>
    <source>
        <strain evidence="18">Dej080120_11</strain>
    </source>
</reference>
<dbReference type="SUPFAM" id="SSF55874">
    <property type="entry name" value="ATPase domain of HSP90 chaperone/DNA topoisomerase II/histidine kinase"/>
    <property type="match status" value="1"/>
</dbReference>
<evidence type="ECO:0000256" key="14">
    <source>
        <dbReference type="SAM" id="Coils"/>
    </source>
</evidence>
<dbReference type="InterPro" id="IPR001789">
    <property type="entry name" value="Sig_transdc_resp-reg_receiver"/>
</dbReference>
<dbReference type="EC" id="2.7.13.3" evidence="3"/>
<evidence type="ECO:0000256" key="3">
    <source>
        <dbReference type="ARBA" id="ARBA00012438"/>
    </source>
</evidence>
<dbReference type="PANTHER" id="PTHR45339:SF1">
    <property type="entry name" value="HYBRID SIGNAL TRANSDUCTION HISTIDINE KINASE J"/>
    <property type="match status" value="1"/>
</dbReference>
<dbReference type="GO" id="GO:0000155">
    <property type="term" value="F:phosphorelay sensor kinase activity"/>
    <property type="evidence" value="ECO:0007669"/>
    <property type="project" value="InterPro"/>
</dbReference>
<dbReference type="InterPro" id="IPR005467">
    <property type="entry name" value="His_kinase_dom"/>
</dbReference>
<dbReference type="Proteomes" id="UP001333710">
    <property type="component" value="Chromosome"/>
</dbReference>
<evidence type="ECO:0000256" key="12">
    <source>
        <dbReference type="ARBA" id="ARBA00023136"/>
    </source>
</evidence>
<dbReference type="Pfam" id="PF00512">
    <property type="entry name" value="HisKA"/>
    <property type="match status" value="1"/>
</dbReference>
<sequence length="470" mass="52009">MVFALLIVTTLNGLMVGGLRFYFKSILSLSAGCLVGGLLWGFELSDSSSIMAQIIAALSIYLYCFNVGFFNSQYARKLERTKNSIARNNLALAEAKEKAEEASKIKSEFLSNMSHEIRTPMNGILGVLQILQREEQTEKDSKLIDKAIYSAKSLLTIINDILDYSKIEAQQLDIEHIPFALESVTQSVLSDMLPVASDKHICLTLTHDQQLPKTWLGDPVRIRQILMNLVSNAVKFTEQGSVTIAVRTAQREAQSGLIFEVQDTGIGMSQQAVKALFERFSQADASITRKFGGTGLGMSITQNLISLMQGDIRVASSEGKGTRFVVFLPLTSAKDKTDVTTTSFEEQQPDLQGKQILIAEDNAINQEIIRSMLESTNATLRFADNGRLAIDEVNTQQPDLILMDIQMPVLDGKQAFAIIHKIAPEIPIIALTANVMSQDIKEYEQLGFSGYLGKPFELRDLYKTLSAYLT</sequence>
<dbReference type="CDD" id="cd00082">
    <property type="entry name" value="HisKA"/>
    <property type="match status" value="1"/>
</dbReference>
<dbReference type="EMBL" id="AP027272">
    <property type="protein sequence ID" value="BDX05480.1"/>
    <property type="molecule type" value="Genomic_DNA"/>
</dbReference>
<evidence type="ECO:0000256" key="11">
    <source>
        <dbReference type="ARBA" id="ARBA00023012"/>
    </source>
</evidence>
<evidence type="ECO:0000256" key="15">
    <source>
        <dbReference type="SAM" id="Phobius"/>
    </source>
</evidence>
<dbReference type="Pfam" id="PF02518">
    <property type="entry name" value="HATPase_c"/>
    <property type="match status" value="1"/>
</dbReference>
<dbReference type="KEGG" id="pmaw:MACH26_10010"/>
<keyword evidence="8" id="KW-0418">Kinase</keyword>
<name>A0AA48KTK0_9ALTE</name>
<comment type="subcellular location">
    <subcellularLocation>
        <location evidence="2">Membrane</location>
    </subcellularLocation>
</comment>
<keyword evidence="11" id="KW-0902">Two-component regulatory system</keyword>
<evidence type="ECO:0000256" key="5">
    <source>
        <dbReference type="ARBA" id="ARBA00022679"/>
    </source>
</evidence>
<accession>A0AA48KTK0</accession>
<dbReference type="SMART" id="SM00387">
    <property type="entry name" value="HATPase_c"/>
    <property type="match status" value="1"/>
</dbReference>
<evidence type="ECO:0000256" key="2">
    <source>
        <dbReference type="ARBA" id="ARBA00004370"/>
    </source>
</evidence>
<dbReference type="InterPro" id="IPR036890">
    <property type="entry name" value="HATPase_C_sf"/>
</dbReference>
<evidence type="ECO:0000313" key="18">
    <source>
        <dbReference type="EMBL" id="BDX05480.1"/>
    </source>
</evidence>
<protein>
    <recommendedName>
        <fullName evidence="3">histidine kinase</fullName>
        <ecNumber evidence="3">2.7.13.3</ecNumber>
    </recommendedName>
</protein>
<dbReference type="FunFam" id="1.10.287.130:FF:000004">
    <property type="entry name" value="Ethylene receptor 1"/>
    <property type="match status" value="1"/>
</dbReference>
<keyword evidence="19" id="KW-1185">Reference proteome</keyword>
<keyword evidence="10 15" id="KW-1133">Transmembrane helix</keyword>
<feature type="transmembrane region" description="Helical" evidence="15">
    <location>
        <begin position="48"/>
        <end position="70"/>
    </location>
</feature>
<keyword evidence="4 13" id="KW-0597">Phosphoprotein</keyword>
<dbReference type="Gene3D" id="3.30.565.10">
    <property type="entry name" value="Histidine kinase-like ATPase, C-terminal domain"/>
    <property type="match status" value="1"/>
</dbReference>
<evidence type="ECO:0000256" key="1">
    <source>
        <dbReference type="ARBA" id="ARBA00000085"/>
    </source>
</evidence>
<evidence type="ECO:0000256" key="9">
    <source>
        <dbReference type="ARBA" id="ARBA00022840"/>
    </source>
</evidence>
<dbReference type="GO" id="GO:0016020">
    <property type="term" value="C:membrane"/>
    <property type="evidence" value="ECO:0007669"/>
    <property type="project" value="UniProtKB-SubCell"/>
</dbReference>
<dbReference type="InterPro" id="IPR003594">
    <property type="entry name" value="HATPase_dom"/>
</dbReference>
<dbReference type="SMART" id="SM00388">
    <property type="entry name" value="HisKA"/>
    <property type="match status" value="1"/>
</dbReference>
<dbReference type="GO" id="GO:0005524">
    <property type="term" value="F:ATP binding"/>
    <property type="evidence" value="ECO:0007669"/>
    <property type="project" value="UniProtKB-KW"/>
</dbReference>
<gene>
    <name evidence="18" type="ORF">MACH26_10010</name>
</gene>
<keyword evidence="7" id="KW-0547">Nucleotide-binding</keyword>
<organism evidence="18 19">
    <name type="scientific">Planctobacterium marinum</name>
    <dbReference type="NCBI Taxonomy" id="1631968"/>
    <lineage>
        <taxon>Bacteria</taxon>
        <taxon>Pseudomonadati</taxon>
        <taxon>Pseudomonadota</taxon>
        <taxon>Gammaproteobacteria</taxon>
        <taxon>Alteromonadales</taxon>
        <taxon>Alteromonadaceae</taxon>
        <taxon>Planctobacterium</taxon>
    </lineage>
</organism>
<dbReference type="InterPro" id="IPR036097">
    <property type="entry name" value="HisK_dim/P_sf"/>
</dbReference>
<evidence type="ECO:0000259" key="17">
    <source>
        <dbReference type="PROSITE" id="PS50110"/>
    </source>
</evidence>
<dbReference type="InterPro" id="IPR011006">
    <property type="entry name" value="CheY-like_superfamily"/>
</dbReference>
<comment type="catalytic activity">
    <reaction evidence="1">
        <text>ATP + protein L-histidine = ADP + protein N-phospho-L-histidine.</text>
        <dbReference type="EC" id="2.7.13.3"/>
    </reaction>
</comment>
<dbReference type="PANTHER" id="PTHR45339">
    <property type="entry name" value="HYBRID SIGNAL TRANSDUCTION HISTIDINE KINASE J"/>
    <property type="match status" value="1"/>
</dbReference>
<evidence type="ECO:0000256" key="6">
    <source>
        <dbReference type="ARBA" id="ARBA00022692"/>
    </source>
</evidence>
<proteinExistence type="predicted"/>
<evidence type="ECO:0000313" key="19">
    <source>
        <dbReference type="Proteomes" id="UP001333710"/>
    </source>
</evidence>
<dbReference type="InterPro" id="IPR004358">
    <property type="entry name" value="Sig_transdc_His_kin-like_C"/>
</dbReference>
<feature type="domain" description="Histidine kinase" evidence="16">
    <location>
        <begin position="112"/>
        <end position="332"/>
    </location>
</feature>
<keyword evidence="14" id="KW-0175">Coiled coil</keyword>
<evidence type="ECO:0000259" key="16">
    <source>
        <dbReference type="PROSITE" id="PS50109"/>
    </source>
</evidence>
<feature type="coiled-coil region" evidence="14">
    <location>
        <begin position="78"/>
        <end position="112"/>
    </location>
</feature>
<dbReference type="Gene3D" id="1.10.287.130">
    <property type="match status" value="1"/>
</dbReference>
<dbReference type="PRINTS" id="PR00344">
    <property type="entry name" value="BCTRLSENSOR"/>
</dbReference>
<feature type="transmembrane region" description="Helical" evidence="15">
    <location>
        <begin position="21"/>
        <end position="42"/>
    </location>
</feature>
<feature type="domain" description="Response regulatory" evidence="17">
    <location>
        <begin position="355"/>
        <end position="469"/>
    </location>
</feature>
<evidence type="ECO:0000256" key="10">
    <source>
        <dbReference type="ARBA" id="ARBA00022989"/>
    </source>
</evidence>
<dbReference type="FunFam" id="3.30.565.10:FF:000010">
    <property type="entry name" value="Sensor histidine kinase RcsC"/>
    <property type="match status" value="1"/>
</dbReference>
<keyword evidence="5" id="KW-0808">Transferase</keyword>
<dbReference type="CDD" id="cd16922">
    <property type="entry name" value="HATPase_EvgS-ArcB-TorS-like"/>
    <property type="match status" value="1"/>
</dbReference>
<dbReference type="AlphaFoldDB" id="A0AA48KTK0"/>
<dbReference type="SUPFAM" id="SSF47384">
    <property type="entry name" value="Homodimeric domain of signal transducing histidine kinase"/>
    <property type="match status" value="1"/>
</dbReference>